<dbReference type="SUPFAM" id="SSF51735">
    <property type="entry name" value="NAD(P)-binding Rossmann-fold domains"/>
    <property type="match status" value="1"/>
</dbReference>
<dbReference type="InterPro" id="IPR045010">
    <property type="entry name" value="MDR_fam"/>
</dbReference>
<reference evidence="4 5" key="1">
    <citation type="submission" date="2016-04" db="EMBL/GenBank/DDBJ databases">
        <title>Complete genome sequence of the haloalkaliphilic hydrocarbon-degrading bacterium Dietzia psychralcaliphila ILA-1T, isolated from a drain of a fish product-processing plant.</title>
        <authorList>
            <person name="Zhao J."/>
            <person name="Hu B."/>
            <person name="Geng S."/>
            <person name="Nie Y."/>
            <person name="Tang Y."/>
        </authorList>
    </citation>
    <scope>NUCLEOTIDE SEQUENCE [LARGE SCALE GENOMIC DNA]</scope>
    <source>
        <strain evidence="4 5">ILA-1</strain>
    </source>
</reference>
<dbReference type="GO" id="GO:0016628">
    <property type="term" value="F:oxidoreductase activity, acting on the CH-CH group of donors, NAD or NADP as acceptor"/>
    <property type="evidence" value="ECO:0007669"/>
    <property type="project" value="InterPro"/>
</dbReference>
<dbReference type="RefSeq" id="WP_200837319.1">
    <property type="nucleotide sequence ID" value="NZ_CP015453.1"/>
</dbReference>
<name>A0AAD0JUA0_9ACTN</name>
<dbReference type="SUPFAM" id="SSF50129">
    <property type="entry name" value="GroES-like"/>
    <property type="match status" value="1"/>
</dbReference>
<dbReference type="CDD" id="cd05288">
    <property type="entry name" value="PGDH"/>
    <property type="match status" value="1"/>
</dbReference>
<feature type="domain" description="Enoyl reductase (ER)" evidence="3">
    <location>
        <begin position="37"/>
        <end position="357"/>
    </location>
</feature>
<dbReference type="SMART" id="SM00829">
    <property type="entry name" value="PKS_ER"/>
    <property type="match status" value="1"/>
</dbReference>
<gene>
    <name evidence="4" type="ORF">A6048_11300</name>
</gene>
<dbReference type="EMBL" id="CP015453">
    <property type="protein sequence ID" value="AWH95985.1"/>
    <property type="molecule type" value="Genomic_DNA"/>
</dbReference>
<keyword evidence="5" id="KW-1185">Reference proteome</keyword>
<dbReference type="Gene3D" id="3.40.50.720">
    <property type="entry name" value="NAD(P)-binding Rossmann-like Domain"/>
    <property type="match status" value="1"/>
</dbReference>
<dbReference type="InterPro" id="IPR013149">
    <property type="entry name" value="ADH-like_C"/>
</dbReference>
<sequence length="360" mass="37733">MTDTAMNDTASNNTTTGNVAQGNREVRLVRHPDGALAVDDLEVVPTEMPTMAPGHVLIRNTLLSVDAATRLRLDPVSPPGYLPALKPGEALAGMVVGEVVESDAEGYAPGDLVHHDLGYREYALVDPDNQALGVAGALSKLDRELGPPELQVGLLGMTGLTAWAGMFVVASLKPDDVVWISAAAGAVGSVAAQLAKAHGCRVIGSAGSAEKVTYLKDVLGLDAAFNWRDGLDEPLSEFEPDGIDVYFDSVGGDHLKAALTHLRPLGRVALCGAIAGYDGQPPAAPDNLFNATTKDINLRGFLAGTFADRLPEARKHLAELWRSGDLNLDLAKYEGLESAPQAIVDMLSGRTTGKCVVVLG</sequence>
<feature type="compositionally biased region" description="Polar residues" evidence="2">
    <location>
        <begin position="1"/>
        <end position="21"/>
    </location>
</feature>
<dbReference type="KEGG" id="dpc:A6048_11300"/>
<dbReference type="FunFam" id="3.40.50.720:FF:000121">
    <property type="entry name" value="Prostaglandin reductase 2"/>
    <property type="match status" value="1"/>
</dbReference>
<evidence type="ECO:0000313" key="5">
    <source>
        <dbReference type="Proteomes" id="UP000244903"/>
    </source>
</evidence>
<protein>
    <recommendedName>
        <fullName evidence="3">Enoyl reductase (ER) domain-containing protein</fullName>
    </recommendedName>
</protein>
<dbReference type="PANTHER" id="PTHR43205:SF7">
    <property type="entry name" value="PROSTAGLANDIN REDUCTASE 1"/>
    <property type="match status" value="1"/>
</dbReference>
<dbReference type="InterPro" id="IPR036291">
    <property type="entry name" value="NAD(P)-bd_dom_sf"/>
</dbReference>
<dbReference type="Gene3D" id="3.90.180.10">
    <property type="entry name" value="Medium-chain alcohol dehydrogenases, catalytic domain"/>
    <property type="match status" value="1"/>
</dbReference>
<accession>A0AAD0JUA0</accession>
<evidence type="ECO:0000256" key="2">
    <source>
        <dbReference type="SAM" id="MobiDB-lite"/>
    </source>
</evidence>
<evidence type="ECO:0000256" key="1">
    <source>
        <dbReference type="ARBA" id="ARBA00023002"/>
    </source>
</evidence>
<evidence type="ECO:0000313" key="4">
    <source>
        <dbReference type="EMBL" id="AWH95985.1"/>
    </source>
</evidence>
<dbReference type="Pfam" id="PF00107">
    <property type="entry name" value="ADH_zinc_N"/>
    <property type="match status" value="1"/>
</dbReference>
<keyword evidence="1" id="KW-0560">Oxidoreductase</keyword>
<dbReference type="Pfam" id="PF16884">
    <property type="entry name" value="ADH_N_2"/>
    <property type="match status" value="1"/>
</dbReference>
<dbReference type="Proteomes" id="UP000244903">
    <property type="component" value="Chromosome"/>
</dbReference>
<organism evidence="4 5">
    <name type="scientific">Dietzia psychralcaliphila</name>
    <dbReference type="NCBI Taxonomy" id="139021"/>
    <lineage>
        <taxon>Bacteria</taxon>
        <taxon>Bacillati</taxon>
        <taxon>Actinomycetota</taxon>
        <taxon>Actinomycetes</taxon>
        <taxon>Mycobacteriales</taxon>
        <taxon>Dietziaceae</taxon>
        <taxon>Dietzia</taxon>
    </lineage>
</organism>
<feature type="region of interest" description="Disordered" evidence="2">
    <location>
        <begin position="1"/>
        <end position="24"/>
    </location>
</feature>
<proteinExistence type="predicted"/>
<dbReference type="InterPro" id="IPR011032">
    <property type="entry name" value="GroES-like_sf"/>
</dbReference>
<evidence type="ECO:0000259" key="3">
    <source>
        <dbReference type="SMART" id="SM00829"/>
    </source>
</evidence>
<dbReference type="InterPro" id="IPR041694">
    <property type="entry name" value="ADH_N_2"/>
</dbReference>
<dbReference type="AlphaFoldDB" id="A0AAD0JUA0"/>
<dbReference type="PANTHER" id="PTHR43205">
    <property type="entry name" value="PROSTAGLANDIN REDUCTASE"/>
    <property type="match status" value="1"/>
</dbReference>
<dbReference type="InterPro" id="IPR020843">
    <property type="entry name" value="ER"/>
</dbReference>